<keyword evidence="4 5" id="KW-0456">Lyase</keyword>
<evidence type="ECO:0000256" key="1">
    <source>
        <dbReference type="ARBA" id="ARBA00001933"/>
    </source>
</evidence>
<dbReference type="InterPro" id="IPR022653">
    <property type="entry name" value="De-COase2_pyr-phos_BS"/>
</dbReference>
<comment type="function">
    <text evidence="5">Specifically catalyzes the decarboxylation of meso-diaminopimelate (meso-DAP) to L-lysine.</text>
</comment>
<comment type="subunit">
    <text evidence="5">Homodimer.</text>
</comment>
<evidence type="ECO:0000256" key="5">
    <source>
        <dbReference type="HAMAP-Rule" id="MF_02120"/>
    </source>
</evidence>
<dbReference type="EMBL" id="SJPQ01000001">
    <property type="protein sequence ID" value="TWT90899.1"/>
    <property type="molecule type" value="Genomic_DNA"/>
</dbReference>
<dbReference type="SUPFAM" id="SSF51419">
    <property type="entry name" value="PLP-binding barrel"/>
    <property type="match status" value="1"/>
</dbReference>
<evidence type="ECO:0000313" key="12">
    <source>
        <dbReference type="Proteomes" id="UP000315440"/>
    </source>
</evidence>
<evidence type="ECO:0000259" key="9">
    <source>
        <dbReference type="Pfam" id="PF00278"/>
    </source>
</evidence>
<comment type="catalytic activity">
    <reaction evidence="5 8">
        <text>meso-2,6-diaminopimelate + H(+) = L-lysine + CO2</text>
        <dbReference type="Rhea" id="RHEA:15101"/>
        <dbReference type="ChEBI" id="CHEBI:15378"/>
        <dbReference type="ChEBI" id="CHEBI:16526"/>
        <dbReference type="ChEBI" id="CHEBI:32551"/>
        <dbReference type="ChEBI" id="CHEBI:57791"/>
        <dbReference type="EC" id="4.1.1.20"/>
    </reaction>
</comment>
<dbReference type="PANTHER" id="PTHR43727:SF2">
    <property type="entry name" value="GROUP IV DECARBOXYLASE"/>
    <property type="match status" value="1"/>
</dbReference>
<dbReference type="Pfam" id="PF00278">
    <property type="entry name" value="Orn_DAP_Arg_deC"/>
    <property type="match status" value="1"/>
</dbReference>
<protein>
    <recommendedName>
        <fullName evidence="5 6">Diaminopimelate decarboxylase</fullName>
        <shortName evidence="5">DAP decarboxylase</shortName>
        <shortName evidence="5">DAPDC</shortName>
        <ecNumber evidence="5 6">4.1.1.20</ecNumber>
    </recommendedName>
</protein>
<keyword evidence="2 5" id="KW-0210">Decarboxylase</keyword>
<gene>
    <name evidence="11" type="primary">lysA_2</name>
    <name evidence="5" type="synonym">lysA</name>
    <name evidence="11" type="ORF">Mal64_12980</name>
</gene>
<feature type="binding site" evidence="5">
    <location>
        <position position="390"/>
    </location>
    <ligand>
        <name>substrate</name>
    </ligand>
</feature>
<dbReference type="CDD" id="cd06828">
    <property type="entry name" value="PLPDE_III_DapDC"/>
    <property type="match status" value="1"/>
</dbReference>
<dbReference type="PRINTS" id="PR01179">
    <property type="entry name" value="ODADCRBXLASE"/>
</dbReference>
<feature type="binding site" evidence="5">
    <location>
        <position position="320"/>
    </location>
    <ligand>
        <name>substrate</name>
    </ligand>
</feature>
<feature type="binding site" evidence="5">
    <location>
        <position position="355"/>
    </location>
    <ligand>
        <name>substrate</name>
    </ligand>
</feature>
<dbReference type="GO" id="GO:0009089">
    <property type="term" value="P:lysine biosynthetic process via diaminopimelate"/>
    <property type="evidence" value="ECO:0007669"/>
    <property type="project" value="UniProtKB-UniRule"/>
</dbReference>
<dbReference type="InterPro" id="IPR022657">
    <property type="entry name" value="De-COase2_CS"/>
</dbReference>
<evidence type="ECO:0000313" key="11">
    <source>
        <dbReference type="EMBL" id="TWT90899.1"/>
    </source>
</evidence>
<keyword evidence="5" id="KW-0028">Amino-acid biosynthesis</keyword>
<dbReference type="Proteomes" id="UP000315440">
    <property type="component" value="Unassembled WGS sequence"/>
</dbReference>
<dbReference type="NCBIfam" id="TIGR01048">
    <property type="entry name" value="lysA"/>
    <property type="match status" value="1"/>
</dbReference>
<dbReference type="AlphaFoldDB" id="A0A5C5ZTZ2"/>
<keyword evidence="3 5" id="KW-0663">Pyridoxal phosphate</keyword>
<dbReference type="OrthoDB" id="9802241at2"/>
<dbReference type="UniPathway" id="UPA00034">
    <property type="reaction ID" value="UER00027"/>
</dbReference>
<accession>A0A5C5ZTZ2</accession>
<evidence type="ECO:0000256" key="7">
    <source>
        <dbReference type="PIRSR" id="PIRSR600183-50"/>
    </source>
</evidence>
<dbReference type="InterPro" id="IPR022643">
    <property type="entry name" value="De-COase2_C"/>
</dbReference>
<organism evidence="11 12">
    <name type="scientific">Pseudobythopirellula maris</name>
    <dbReference type="NCBI Taxonomy" id="2527991"/>
    <lineage>
        <taxon>Bacteria</taxon>
        <taxon>Pseudomonadati</taxon>
        <taxon>Planctomycetota</taxon>
        <taxon>Planctomycetia</taxon>
        <taxon>Pirellulales</taxon>
        <taxon>Lacipirellulaceae</taxon>
        <taxon>Pseudobythopirellula</taxon>
    </lineage>
</organism>
<feature type="domain" description="Orn/DAP/Arg decarboxylase 2 N-terminal" evidence="10">
    <location>
        <begin position="50"/>
        <end position="288"/>
    </location>
</feature>
<dbReference type="GO" id="GO:0030170">
    <property type="term" value="F:pyridoxal phosphate binding"/>
    <property type="evidence" value="ECO:0007669"/>
    <property type="project" value="UniProtKB-UniRule"/>
</dbReference>
<reference evidence="11 12" key="1">
    <citation type="submission" date="2019-02" db="EMBL/GenBank/DDBJ databases">
        <title>Deep-cultivation of Planctomycetes and their phenomic and genomic characterization uncovers novel biology.</title>
        <authorList>
            <person name="Wiegand S."/>
            <person name="Jogler M."/>
            <person name="Boedeker C."/>
            <person name="Pinto D."/>
            <person name="Vollmers J."/>
            <person name="Rivas-Marin E."/>
            <person name="Kohn T."/>
            <person name="Peeters S.H."/>
            <person name="Heuer A."/>
            <person name="Rast P."/>
            <person name="Oberbeckmann S."/>
            <person name="Bunk B."/>
            <person name="Jeske O."/>
            <person name="Meyerdierks A."/>
            <person name="Storesund J.E."/>
            <person name="Kallscheuer N."/>
            <person name="Luecker S."/>
            <person name="Lage O.M."/>
            <person name="Pohl T."/>
            <person name="Merkel B.J."/>
            <person name="Hornburger P."/>
            <person name="Mueller R.-W."/>
            <person name="Bruemmer F."/>
            <person name="Labrenz M."/>
            <person name="Spormann A.M."/>
            <person name="Op Den Camp H."/>
            <person name="Overmann J."/>
            <person name="Amann R."/>
            <person name="Jetten M.S.M."/>
            <person name="Mascher T."/>
            <person name="Medema M.H."/>
            <person name="Devos D.P."/>
            <person name="Kaster A.-K."/>
            <person name="Ovreas L."/>
            <person name="Rohde M."/>
            <person name="Galperin M.Y."/>
            <person name="Jogler C."/>
        </authorList>
    </citation>
    <scope>NUCLEOTIDE SEQUENCE [LARGE SCALE GENOMIC DNA]</scope>
    <source>
        <strain evidence="11 12">Mal64</strain>
    </source>
</reference>
<comment type="similarity">
    <text evidence="5">Belongs to the Orn/Lys/Arg decarboxylase class-II family. LysA subfamily.</text>
</comment>
<feature type="binding site" evidence="5">
    <location>
        <position position="324"/>
    </location>
    <ligand>
        <name>substrate</name>
    </ligand>
</feature>
<evidence type="ECO:0000256" key="6">
    <source>
        <dbReference type="NCBIfam" id="TIGR01048"/>
    </source>
</evidence>
<dbReference type="EC" id="4.1.1.20" evidence="5 6"/>
<evidence type="ECO:0000256" key="3">
    <source>
        <dbReference type="ARBA" id="ARBA00022898"/>
    </source>
</evidence>
<keyword evidence="12" id="KW-1185">Reference proteome</keyword>
<dbReference type="PANTHER" id="PTHR43727">
    <property type="entry name" value="DIAMINOPIMELATE DECARBOXYLASE"/>
    <property type="match status" value="1"/>
</dbReference>
<dbReference type="PROSITE" id="PS00879">
    <property type="entry name" value="ODR_DC_2_2"/>
    <property type="match status" value="1"/>
</dbReference>
<evidence type="ECO:0000256" key="8">
    <source>
        <dbReference type="RuleBase" id="RU003738"/>
    </source>
</evidence>
<evidence type="ECO:0000259" key="10">
    <source>
        <dbReference type="Pfam" id="PF02784"/>
    </source>
</evidence>
<feature type="binding site" evidence="5">
    <location>
        <position position="390"/>
    </location>
    <ligand>
        <name>pyridoxal 5'-phosphate</name>
        <dbReference type="ChEBI" id="CHEBI:597326"/>
    </ligand>
</feature>
<evidence type="ECO:0000256" key="2">
    <source>
        <dbReference type="ARBA" id="ARBA00022793"/>
    </source>
</evidence>
<proteinExistence type="inferred from homology"/>
<comment type="caution">
    <text evidence="11">The sequence shown here is derived from an EMBL/GenBank/DDBJ whole genome shotgun (WGS) entry which is preliminary data.</text>
</comment>
<keyword evidence="5 8" id="KW-0457">Lysine biosynthesis</keyword>
<dbReference type="Gene3D" id="3.20.20.10">
    <property type="entry name" value="Alanine racemase"/>
    <property type="match status" value="1"/>
</dbReference>
<dbReference type="PROSITE" id="PS00878">
    <property type="entry name" value="ODR_DC_2_1"/>
    <property type="match status" value="1"/>
</dbReference>
<dbReference type="Gene3D" id="2.40.37.10">
    <property type="entry name" value="Lyase, Ornithine Decarboxylase, Chain A, domain 1"/>
    <property type="match status" value="1"/>
</dbReference>
<dbReference type="InterPro" id="IPR009006">
    <property type="entry name" value="Ala_racemase/Decarboxylase_C"/>
</dbReference>
<feature type="binding site" evidence="5">
    <location>
        <begin position="281"/>
        <end position="284"/>
    </location>
    <ligand>
        <name>pyridoxal 5'-phosphate</name>
        <dbReference type="ChEBI" id="CHEBI:597326"/>
    </ligand>
</feature>
<name>A0A5C5ZTZ2_9BACT</name>
<dbReference type="InterPro" id="IPR022644">
    <property type="entry name" value="De-COase2_N"/>
</dbReference>
<feature type="domain" description="Orn/DAP/Arg decarboxylase 2 C-terminal" evidence="9">
    <location>
        <begin position="32"/>
        <end position="388"/>
    </location>
</feature>
<dbReference type="InterPro" id="IPR002986">
    <property type="entry name" value="DAP_deCOOHase_LysA"/>
</dbReference>
<feature type="active site" description="Proton donor" evidence="7">
    <location>
        <position position="354"/>
    </location>
</feature>
<dbReference type="RefSeq" id="WP_146398187.1">
    <property type="nucleotide sequence ID" value="NZ_SJPQ01000001.1"/>
</dbReference>
<dbReference type="Pfam" id="PF02784">
    <property type="entry name" value="Orn_Arg_deC_N"/>
    <property type="match status" value="1"/>
</dbReference>
<feature type="binding site" evidence="5">
    <location>
        <position position="240"/>
    </location>
    <ligand>
        <name>pyridoxal 5'-phosphate</name>
        <dbReference type="ChEBI" id="CHEBI:597326"/>
    </ligand>
</feature>
<dbReference type="InterPro" id="IPR029066">
    <property type="entry name" value="PLP-binding_barrel"/>
</dbReference>
<feature type="modified residue" description="N6-(pyridoxal phosphate)lysine" evidence="5 7">
    <location>
        <position position="57"/>
    </location>
</feature>
<dbReference type="PRINTS" id="PR01181">
    <property type="entry name" value="DAPDCRBXLASE"/>
</dbReference>
<sequence>MTTTAAQFPITLDTIAGLSIAELAEQFGTPFYAYDAAKIVERIDDLAPFDVVRFAQKACSNLAILAWVRKHGVVVDAVSAGEVRRALAAGYDATEPMPGQPGTRQIVYTADLFDREALDLVVEHDLPVNCGSPQMIDQYGERCQALGRERGVTLRINPGFGHGHSQKTNTGGEQSKHGIWHEQVADCVERAAKWGLSIEGLHMHIGSGTDLEHLGQVCGAMEKIALEVGPSVHSISAGGGLPTPYRDGDARVEIAGYHKLWDATRDRLAEAFGHAVSLEIEPGRYLTAESGSLVAEVRTVKQMGSNLYYLVDAGFNNLARPILYGSYHPMAICHTDPAHAAGGEQDAIVGGPLCESGDIFTQEEGGFVSARRLPHAEVGDLLVIGCAGAYGYVMSSNYNSKPMAPEVMIVGGKAELIRERQTFEDIVRGENVPQWD</sequence>
<dbReference type="SUPFAM" id="SSF50621">
    <property type="entry name" value="Alanine racemase C-terminal domain-like"/>
    <property type="match status" value="1"/>
</dbReference>
<evidence type="ECO:0000256" key="4">
    <source>
        <dbReference type="ARBA" id="ARBA00023239"/>
    </source>
</evidence>
<dbReference type="GO" id="GO:0008836">
    <property type="term" value="F:diaminopimelate decarboxylase activity"/>
    <property type="evidence" value="ECO:0007669"/>
    <property type="project" value="UniProtKB-UniRule"/>
</dbReference>
<comment type="cofactor">
    <cofactor evidence="1 5 7 8">
        <name>pyridoxal 5'-phosphate</name>
        <dbReference type="ChEBI" id="CHEBI:597326"/>
    </cofactor>
</comment>
<dbReference type="InterPro" id="IPR000183">
    <property type="entry name" value="Orn/DAP/Arg_de-COase"/>
</dbReference>
<dbReference type="HAMAP" id="MF_02120">
    <property type="entry name" value="LysA"/>
    <property type="match status" value="1"/>
</dbReference>
<feature type="binding site" evidence="5">
    <location>
        <position position="284"/>
    </location>
    <ligand>
        <name>substrate</name>
    </ligand>
</feature>
<comment type="pathway">
    <text evidence="5 8">Amino-acid biosynthesis; L-lysine biosynthesis via DAP pathway; L-lysine from DL-2,6-diaminopimelate: step 1/1.</text>
</comment>